<name>A0A9N9WR25_9DIPT</name>
<proteinExistence type="inferred from homology"/>
<dbReference type="GO" id="GO:0003676">
    <property type="term" value="F:nucleic acid binding"/>
    <property type="evidence" value="ECO:0007669"/>
    <property type="project" value="InterPro"/>
</dbReference>
<dbReference type="Gene3D" id="1.25.70.10">
    <property type="entry name" value="Transcription termination factor 3, mitochondrial"/>
    <property type="match status" value="1"/>
</dbReference>
<keyword evidence="2" id="KW-0809">Transit peptide</keyword>
<evidence type="ECO:0000256" key="3">
    <source>
        <dbReference type="SAM" id="MobiDB-lite"/>
    </source>
</evidence>
<dbReference type="GO" id="GO:0061668">
    <property type="term" value="P:mitochondrial ribosome assembly"/>
    <property type="evidence" value="ECO:0007669"/>
    <property type="project" value="TreeGrafter"/>
</dbReference>
<accession>A0A9N9WR25</accession>
<keyword evidence="5" id="KW-1185">Reference proteome</keyword>
<evidence type="ECO:0000256" key="1">
    <source>
        <dbReference type="ARBA" id="ARBA00007692"/>
    </source>
</evidence>
<comment type="similarity">
    <text evidence="1">Belongs to the mTERF family.</text>
</comment>
<reference evidence="4" key="1">
    <citation type="submission" date="2022-01" db="EMBL/GenBank/DDBJ databases">
        <authorList>
            <person name="King R."/>
        </authorList>
    </citation>
    <scope>NUCLEOTIDE SEQUENCE</scope>
</reference>
<dbReference type="PANTHER" id="PTHR13068">
    <property type="entry name" value="CGI-12 PROTEIN-RELATED"/>
    <property type="match status" value="1"/>
</dbReference>
<dbReference type="InterPro" id="IPR003690">
    <property type="entry name" value="MTERF"/>
</dbReference>
<dbReference type="Proteomes" id="UP001153620">
    <property type="component" value="Chromosome 2"/>
</dbReference>
<dbReference type="EMBL" id="OU895878">
    <property type="protein sequence ID" value="CAG9802526.1"/>
    <property type="molecule type" value="Genomic_DNA"/>
</dbReference>
<dbReference type="OrthoDB" id="9991972at2759"/>
<feature type="region of interest" description="Disordered" evidence="3">
    <location>
        <begin position="267"/>
        <end position="290"/>
    </location>
</feature>
<dbReference type="Pfam" id="PF02536">
    <property type="entry name" value="mTERF"/>
    <property type="match status" value="1"/>
</dbReference>
<dbReference type="GO" id="GO:0005739">
    <property type="term" value="C:mitochondrion"/>
    <property type="evidence" value="ECO:0007669"/>
    <property type="project" value="TreeGrafter"/>
</dbReference>
<gene>
    <name evidence="4" type="ORF">CHIRRI_LOCUS5433</name>
</gene>
<feature type="compositionally biased region" description="Acidic residues" evidence="3">
    <location>
        <begin position="271"/>
        <end position="284"/>
    </location>
</feature>
<dbReference type="PANTHER" id="PTHR13068:SF203">
    <property type="entry name" value="TRANSCRIPTION TERMINATION FACTOR 4, MITOCHONDRIAL"/>
    <property type="match status" value="1"/>
</dbReference>
<dbReference type="InterPro" id="IPR038538">
    <property type="entry name" value="MTERF_sf"/>
</dbReference>
<dbReference type="SMART" id="SM00733">
    <property type="entry name" value="Mterf"/>
    <property type="match status" value="4"/>
</dbReference>
<evidence type="ECO:0000313" key="4">
    <source>
        <dbReference type="EMBL" id="CAG9802526.1"/>
    </source>
</evidence>
<protein>
    <submittedName>
        <fullName evidence="4">Uncharacterized protein</fullName>
    </submittedName>
</protein>
<organism evidence="4 5">
    <name type="scientific">Chironomus riparius</name>
    <dbReference type="NCBI Taxonomy" id="315576"/>
    <lineage>
        <taxon>Eukaryota</taxon>
        <taxon>Metazoa</taxon>
        <taxon>Ecdysozoa</taxon>
        <taxon>Arthropoda</taxon>
        <taxon>Hexapoda</taxon>
        <taxon>Insecta</taxon>
        <taxon>Pterygota</taxon>
        <taxon>Neoptera</taxon>
        <taxon>Endopterygota</taxon>
        <taxon>Diptera</taxon>
        <taxon>Nematocera</taxon>
        <taxon>Chironomoidea</taxon>
        <taxon>Chironomidae</taxon>
        <taxon>Chironominae</taxon>
        <taxon>Chironomus</taxon>
    </lineage>
</organism>
<sequence>MTLKLFTQGFSMRFFSSASNSNLIQSLSSSAMSKYLGNVNELLTVAPELSRYPAEQWEKSFNTLRRIGFNANKFAHMASQHPKILIKSEDKLSTAMNQWRAFNFGEKLTFQLLERYPELLDVRNFHLTNANLGVINSFVGQKNGYKVLRNSPNVATEQTDLLKEKIEYLQDVMRVDPVEVYKSDVFSYDLLKIKTRHMFLERLGMYFKKKQGDKNDAHEINKNPKLSKIVDSSDKRFATKLCHVTLEEYETFVDIYKEEIDKIEGRYQEPYEQELDEDENEDQLNFEKIR</sequence>
<evidence type="ECO:0000256" key="2">
    <source>
        <dbReference type="ARBA" id="ARBA00022946"/>
    </source>
</evidence>
<evidence type="ECO:0000313" key="5">
    <source>
        <dbReference type="Proteomes" id="UP001153620"/>
    </source>
</evidence>
<reference evidence="4" key="2">
    <citation type="submission" date="2022-10" db="EMBL/GenBank/DDBJ databases">
        <authorList>
            <consortium name="ENA_rothamsted_submissions"/>
            <consortium name="culmorum"/>
            <person name="King R."/>
        </authorList>
    </citation>
    <scope>NUCLEOTIDE SEQUENCE</scope>
</reference>
<dbReference type="GO" id="GO:0006390">
    <property type="term" value="P:mitochondrial transcription"/>
    <property type="evidence" value="ECO:0007669"/>
    <property type="project" value="TreeGrafter"/>
</dbReference>
<dbReference type="AlphaFoldDB" id="A0A9N9WR25"/>